<accession>A0A8C4QQA6</accession>
<keyword evidence="1" id="KW-0472">Membrane</keyword>
<sequence length="133" mass="15322">MRNLLRSGSVNLWLVMLVIGSVVVGNGKQFLSTNDCSWTGGSHFLLMEKVAGILAKRGHRVTLFLNYSKERAPYRLITWTAGDTYLKTFQDWFQRNLLEFLHGRCFHKPFSSQPSSIYSFIILILLLLNYFSI</sequence>
<evidence type="ECO:0000313" key="3">
    <source>
        <dbReference type="Proteomes" id="UP000694388"/>
    </source>
</evidence>
<keyword evidence="1" id="KW-0812">Transmembrane</keyword>
<dbReference type="Ensembl" id="ENSEBUT00000018395.1">
    <property type="protein sequence ID" value="ENSEBUP00000017819.1"/>
    <property type="gene ID" value="ENSEBUG00000011140.1"/>
</dbReference>
<proteinExistence type="predicted"/>
<protein>
    <submittedName>
        <fullName evidence="2">Uncharacterized protein</fullName>
    </submittedName>
</protein>
<keyword evidence="3" id="KW-1185">Reference proteome</keyword>
<feature type="transmembrane region" description="Helical" evidence="1">
    <location>
        <begin position="12"/>
        <end position="31"/>
    </location>
</feature>
<dbReference type="Proteomes" id="UP000694388">
    <property type="component" value="Unplaced"/>
</dbReference>
<dbReference type="AlphaFoldDB" id="A0A8C4QQA6"/>
<feature type="transmembrane region" description="Helical" evidence="1">
    <location>
        <begin position="116"/>
        <end position="132"/>
    </location>
</feature>
<reference evidence="2" key="2">
    <citation type="submission" date="2025-09" db="UniProtKB">
        <authorList>
            <consortium name="Ensembl"/>
        </authorList>
    </citation>
    <scope>IDENTIFICATION</scope>
</reference>
<evidence type="ECO:0000313" key="2">
    <source>
        <dbReference type="Ensembl" id="ENSEBUP00000017819.1"/>
    </source>
</evidence>
<reference evidence="2" key="1">
    <citation type="submission" date="2025-08" db="UniProtKB">
        <authorList>
            <consortium name="Ensembl"/>
        </authorList>
    </citation>
    <scope>IDENTIFICATION</scope>
</reference>
<evidence type="ECO:0000256" key="1">
    <source>
        <dbReference type="SAM" id="Phobius"/>
    </source>
</evidence>
<name>A0A8C4QQA6_EPTBU</name>
<organism evidence="2 3">
    <name type="scientific">Eptatretus burgeri</name>
    <name type="common">Inshore hagfish</name>
    <dbReference type="NCBI Taxonomy" id="7764"/>
    <lineage>
        <taxon>Eukaryota</taxon>
        <taxon>Metazoa</taxon>
        <taxon>Chordata</taxon>
        <taxon>Craniata</taxon>
        <taxon>Vertebrata</taxon>
        <taxon>Cyclostomata</taxon>
        <taxon>Myxini</taxon>
        <taxon>Myxiniformes</taxon>
        <taxon>Myxinidae</taxon>
        <taxon>Eptatretinae</taxon>
        <taxon>Eptatretus</taxon>
    </lineage>
</organism>
<keyword evidence="1" id="KW-1133">Transmembrane helix</keyword>